<dbReference type="EMBL" id="FQ032835">
    <property type="protein sequence ID" value="CBL88325.1"/>
    <property type="molecule type" value="Genomic_DNA"/>
</dbReference>
<sequence length="49" mass="5357">MFKITSAAITPGTQPQSHSKKTINTDPHPLPITERGGKKMASKTRQILI</sequence>
<evidence type="ECO:0000313" key="2">
    <source>
        <dbReference type="EMBL" id="CBL88325.1"/>
    </source>
</evidence>
<dbReference type="AlphaFoldDB" id="F4MNL3"/>
<reference evidence="2" key="1">
    <citation type="submission" date="2010-05" db="EMBL/GenBank/DDBJ databases">
        <authorList>
            <person name="Genoscope - CEA"/>
        </authorList>
    </citation>
    <scope>NUCLEOTIDE SEQUENCE</scope>
</reference>
<gene>
    <name evidence="2" type="ORF">S18_841_0025</name>
</gene>
<accession>F4MNL3</accession>
<feature type="compositionally biased region" description="Polar residues" evidence="1">
    <location>
        <begin position="7"/>
        <end position="25"/>
    </location>
</feature>
<protein>
    <submittedName>
        <fullName evidence="2">Uncharacterized protein</fullName>
    </submittedName>
</protein>
<proteinExistence type="predicted"/>
<feature type="region of interest" description="Disordered" evidence="1">
    <location>
        <begin position="1"/>
        <end position="49"/>
    </location>
</feature>
<name>F4MNL3_9FLAO</name>
<evidence type="ECO:0000256" key="1">
    <source>
        <dbReference type="SAM" id="MobiDB-lite"/>
    </source>
</evidence>
<organism evidence="2">
    <name type="scientific">uncultured Dokdonia sp</name>
    <dbReference type="NCBI Taxonomy" id="575653"/>
    <lineage>
        <taxon>Bacteria</taxon>
        <taxon>Pseudomonadati</taxon>
        <taxon>Bacteroidota</taxon>
        <taxon>Flavobacteriia</taxon>
        <taxon>Flavobacteriales</taxon>
        <taxon>Flavobacteriaceae</taxon>
        <taxon>Dokdonia</taxon>
        <taxon>environmental samples</taxon>
    </lineage>
</organism>